<protein>
    <submittedName>
        <fullName evidence="1">Uncharacterized protein</fullName>
    </submittedName>
</protein>
<sequence>MDPTVVISTFERIATDETVELSVDDAVAGLAALLASETFSDAARALLEKVGATLYRVGLDGNYED</sequence>
<keyword evidence="2" id="KW-1185">Reference proteome</keyword>
<dbReference type="RefSeq" id="WP_017227744.1">
    <property type="nucleotide sequence ID" value="NZ_JARJLM010000416.1"/>
</dbReference>
<comment type="caution">
    <text evidence="1">The sequence shown here is derived from an EMBL/GenBank/DDBJ whole genome shotgun (WGS) entry which is preliminary data.</text>
</comment>
<gene>
    <name evidence="1" type="ORF">P3W85_24650</name>
</gene>
<dbReference type="Proteomes" id="UP001216674">
    <property type="component" value="Unassembled WGS sequence"/>
</dbReference>
<proteinExistence type="predicted"/>
<accession>A0ABT6AU11</accession>
<evidence type="ECO:0000313" key="2">
    <source>
        <dbReference type="Proteomes" id="UP001216674"/>
    </source>
</evidence>
<reference evidence="1 2" key="1">
    <citation type="submission" date="2023-03" db="EMBL/GenBank/DDBJ databases">
        <title>Draft assemblies of triclosan tolerant bacteria isolated from returned activated sludge.</title>
        <authorList>
            <person name="Van Hamelsveld S."/>
        </authorList>
    </citation>
    <scope>NUCLEOTIDE SEQUENCE [LARGE SCALE GENOMIC DNA]</scope>
    <source>
        <strain evidence="1 2">GW210010_S58</strain>
    </source>
</reference>
<evidence type="ECO:0000313" key="1">
    <source>
        <dbReference type="EMBL" id="MDF3836116.1"/>
    </source>
</evidence>
<organism evidence="1 2">
    <name type="scientific">Cupriavidus basilensis</name>
    <dbReference type="NCBI Taxonomy" id="68895"/>
    <lineage>
        <taxon>Bacteria</taxon>
        <taxon>Pseudomonadati</taxon>
        <taxon>Pseudomonadota</taxon>
        <taxon>Betaproteobacteria</taxon>
        <taxon>Burkholderiales</taxon>
        <taxon>Burkholderiaceae</taxon>
        <taxon>Cupriavidus</taxon>
    </lineage>
</organism>
<dbReference type="EMBL" id="JARJLM010000416">
    <property type="protein sequence ID" value="MDF3836116.1"/>
    <property type="molecule type" value="Genomic_DNA"/>
</dbReference>
<name>A0ABT6AU11_9BURK</name>